<organism evidence="1 2">
    <name type="scientific">Pseudomonas savastanoi pv. glycinea str. race 4</name>
    <dbReference type="NCBI Taxonomy" id="875330"/>
    <lineage>
        <taxon>Bacteria</taxon>
        <taxon>Pseudomonadati</taxon>
        <taxon>Pseudomonadota</taxon>
        <taxon>Gammaproteobacteria</taxon>
        <taxon>Pseudomonadales</taxon>
        <taxon>Pseudomonadaceae</taxon>
        <taxon>Pseudomonas</taxon>
    </lineage>
</organism>
<dbReference type="HOGENOM" id="CLU_3321780_0_0_6"/>
<accession>F3CIQ1</accession>
<gene>
    <name evidence="1" type="ORF">Pgy4_39875</name>
</gene>
<dbReference type="EC" id="2.3.1.47" evidence="1"/>
<dbReference type="GO" id="GO:0008710">
    <property type="term" value="F:8-amino-7-oxononanoate synthase activity"/>
    <property type="evidence" value="ECO:0007669"/>
    <property type="project" value="UniProtKB-EC"/>
</dbReference>
<name>F3CIQ1_PSESG</name>
<evidence type="ECO:0000313" key="2">
    <source>
        <dbReference type="Proteomes" id="UP000005466"/>
    </source>
</evidence>
<dbReference type="Gene3D" id="3.40.640.10">
    <property type="entry name" value="Type I PLP-dependent aspartate aminotransferase-like (Major domain)"/>
    <property type="match status" value="1"/>
</dbReference>
<keyword evidence="1" id="KW-0808">Transferase</keyword>
<dbReference type="EMBL" id="ADWY01003649">
    <property type="protein sequence ID" value="EGH19143.1"/>
    <property type="molecule type" value="Genomic_DNA"/>
</dbReference>
<proteinExistence type="predicted"/>
<dbReference type="Proteomes" id="UP000005466">
    <property type="component" value="Unassembled WGS sequence"/>
</dbReference>
<protein>
    <submittedName>
        <fullName evidence="1">8-amino-7-oxononanoate synthase</fullName>
        <ecNumber evidence="1">2.3.1.47</ecNumber>
    </submittedName>
</protein>
<reference evidence="1 2" key="1">
    <citation type="journal article" date="2011" name="PLoS Pathog.">
        <title>Dynamic evolution of pathogenicity revealed by sequencing and comparative genomics of 19 Pseudomonas syringae isolates.</title>
        <authorList>
            <person name="Baltrus D.A."/>
            <person name="Nishimura M.T."/>
            <person name="Romanchuk A."/>
            <person name="Chang J.H."/>
            <person name="Mukhtar M.S."/>
            <person name="Cherkis K."/>
            <person name="Roach J."/>
            <person name="Grant S.R."/>
            <person name="Jones C.D."/>
            <person name="Dangl J.L."/>
        </authorList>
    </citation>
    <scope>NUCLEOTIDE SEQUENCE [LARGE SCALE GENOMIC DNA]</scope>
    <source>
        <strain evidence="2">race 4</strain>
    </source>
</reference>
<evidence type="ECO:0000313" key="1">
    <source>
        <dbReference type="EMBL" id="EGH19143.1"/>
    </source>
</evidence>
<comment type="caution">
    <text evidence="1">The sequence shown here is derived from an EMBL/GenBank/DDBJ whole genome shotgun (WGS) entry which is preliminary data.</text>
</comment>
<dbReference type="AlphaFoldDB" id="F3CIQ1"/>
<sequence length="39" mass="3984">MYAIAADTALLGELTGRPRALLFSNGYMANLGAVTALVG</sequence>
<dbReference type="InterPro" id="IPR015421">
    <property type="entry name" value="PyrdxlP-dep_Trfase_major"/>
</dbReference>
<keyword evidence="1" id="KW-0012">Acyltransferase</keyword>
<feature type="non-terminal residue" evidence="1">
    <location>
        <position position="39"/>
    </location>
</feature>